<feature type="domain" description="MSP" evidence="8">
    <location>
        <begin position="311"/>
        <end position="430"/>
    </location>
</feature>
<evidence type="ECO:0000256" key="3">
    <source>
        <dbReference type="ARBA" id="ARBA00023212"/>
    </source>
</evidence>
<keyword evidence="3 7" id="KW-0206">Cytoskeleton</keyword>
<evidence type="ECO:0000256" key="4">
    <source>
        <dbReference type="ARBA" id="ARBA00023273"/>
    </source>
</evidence>
<evidence type="ECO:0000256" key="2">
    <source>
        <dbReference type="ARBA" id="ARBA00022490"/>
    </source>
</evidence>
<accession>E3LF46</accession>
<evidence type="ECO:0000313" key="9">
    <source>
        <dbReference type="EMBL" id="EFO86081.1"/>
    </source>
</evidence>
<dbReference type="Gene3D" id="2.60.40.10">
    <property type="entry name" value="Immunoglobulins"/>
    <property type="match status" value="1"/>
</dbReference>
<dbReference type="Pfam" id="PF00635">
    <property type="entry name" value="Motile_Sperm"/>
    <property type="match status" value="1"/>
</dbReference>
<protein>
    <recommendedName>
        <fullName evidence="7">Major sperm protein</fullName>
    </recommendedName>
</protein>
<dbReference type="InterPro" id="IPR000535">
    <property type="entry name" value="MSP_dom"/>
</dbReference>
<dbReference type="AlphaFoldDB" id="E3LF46"/>
<dbReference type="PROSITE" id="PS50202">
    <property type="entry name" value="MSP"/>
    <property type="match status" value="1"/>
</dbReference>
<gene>
    <name evidence="9" type="ORF">CRE_02117</name>
</gene>
<dbReference type="InterPro" id="IPR008962">
    <property type="entry name" value="PapD-like_sf"/>
</dbReference>
<dbReference type="GO" id="GO:0031143">
    <property type="term" value="C:pseudopodium"/>
    <property type="evidence" value="ECO:0007669"/>
    <property type="project" value="UniProtKB-SubCell"/>
</dbReference>
<evidence type="ECO:0000259" key="8">
    <source>
        <dbReference type="PROSITE" id="PS50202"/>
    </source>
</evidence>
<evidence type="ECO:0000313" key="10">
    <source>
        <dbReference type="Proteomes" id="UP000008281"/>
    </source>
</evidence>
<dbReference type="GO" id="GO:0005856">
    <property type="term" value="C:cytoskeleton"/>
    <property type="evidence" value="ECO:0007669"/>
    <property type="project" value="UniProtKB-SubCell"/>
</dbReference>
<dbReference type="PANTHER" id="PTHR22920:SF24">
    <property type="entry name" value="MAJOR SPERM PROTEIN"/>
    <property type="match status" value="1"/>
</dbReference>
<keyword evidence="10" id="KW-1185">Reference proteome</keyword>
<dbReference type="SUPFAM" id="SSF49354">
    <property type="entry name" value="PapD-like"/>
    <property type="match status" value="1"/>
</dbReference>
<dbReference type="STRING" id="31234.E3LF46"/>
<dbReference type="HOGENOM" id="CLU_728109_0_0_1"/>
<dbReference type="OMA" id="PIMWALK"/>
<evidence type="ECO:0000256" key="1">
    <source>
        <dbReference type="ARBA" id="ARBA00004245"/>
    </source>
</evidence>
<dbReference type="OrthoDB" id="5784868at2759"/>
<dbReference type="EMBL" id="DS268408">
    <property type="protein sequence ID" value="EFO86081.1"/>
    <property type="molecule type" value="Genomic_DNA"/>
</dbReference>
<organism evidence="10">
    <name type="scientific">Caenorhabditis remanei</name>
    <name type="common">Caenorhabditis vulgaris</name>
    <dbReference type="NCBI Taxonomy" id="31234"/>
    <lineage>
        <taxon>Eukaryota</taxon>
        <taxon>Metazoa</taxon>
        <taxon>Ecdysozoa</taxon>
        <taxon>Nematoda</taxon>
        <taxon>Chromadorea</taxon>
        <taxon>Rhabditida</taxon>
        <taxon>Rhabditina</taxon>
        <taxon>Rhabditomorpha</taxon>
        <taxon>Rhabditoidea</taxon>
        <taxon>Rhabditidae</taxon>
        <taxon>Peloderinae</taxon>
        <taxon>Caenorhabditis</taxon>
    </lineage>
</organism>
<sequence length="430" mass="47723">MALGTNGKRSIRSDIDNAAGDNNINCGVKKSYEESSLNLQMAERQTVLGKENHPGENRYFGGLVGNKEIFVMTMIAVALYLIEGEHAKFVCTALTSVPPAIFSYKVLMNSNSTKEGYKQGKVFQHSILFYWTIYGLLAVLDQFVGSPQGYNLIKGGLLGSVFLHSFRSNPHAFPIPWNTVDQTTGGMLTSIFTRYDSQGFIQKTESSGFDPRSPTITQFSSDDESEYMPTLLENELIDVSTACSFQPSLPMQSTQTLSPDFIYKTAVAKTTPIENEDGEPCSTIRIHYKKPSENQFETMSAMTMTCGGVADIVTVPSDRISFNSQNQEILIQITNVSPLHIMFALKTNANTHLIAAPTTGILLSGQSMKMRVGVTNNFFRTCTDPGAFIDKLAIDYASIPQHYSSSISKFSPEFFQSHNRRRHAIRVFYQ</sequence>
<evidence type="ECO:0000256" key="7">
    <source>
        <dbReference type="RuleBase" id="RU003425"/>
    </source>
</evidence>
<dbReference type="FunCoup" id="E3LF46">
    <property type="interactions" value="249"/>
</dbReference>
<dbReference type="eggNOG" id="ENOG502TFHF">
    <property type="taxonomic scope" value="Eukaryota"/>
</dbReference>
<dbReference type="InterPro" id="IPR013783">
    <property type="entry name" value="Ig-like_fold"/>
</dbReference>
<keyword evidence="2" id="KW-0963">Cytoplasm</keyword>
<name>E3LF46_CAERE</name>
<comment type="subcellular location">
    <subcellularLocation>
        <location evidence="6">Cell projection</location>
        <location evidence="6">Pseudopodium</location>
    </subcellularLocation>
    <subcellularLocation>
        <location evidence="1">Cytoplasm</location>
        <location evidence="1">Cytoskeleton</location>
    </subcellularLocation>
</comment>
<dbReference type="PANTHER" id="PTHR22920">
    <property type="entry name" value="MAJOR SPERM PROTEIN"/>
    <property type="match status" value="1"/>
</dbReference>
<comment type="function">
    <text evidence="5 7">Central component in molecular interactions underlying sperm crawling. Forms an extensive filament system that extends from sperm villipoda, along the leading edge of the pseudopod.</text>
</comment>
<dbReference type="Proteomes" id="UP000008281">
    <property type="component" value="Unassembled WGS sequence"/>
</dbReference>
<dbReference type="InterPro" id="IPR051155">
    <property type="entry name" value="Nematode_MSP"/>
</dbReference>
<evidence type="ECO:0000256" key="6">
    <source>
        <dbReference type="ARBA" id="ARBA00037818"/>
    </source>
</evidence>
<keyword evidence="4" id="KW-0966">Cell projection</keyword>
<dbReference type="InParanoid" id="E3LF46"/>
<reference evidence="9" key="1">
    <citation type="submission" date="2007-07" db="EMBL/GenBank/DDBJ databases">
        <title>PCAP assembly of the Caenorhabditis remanei genome.</title>
        <authorList>
            <consortium name="The Caenorhabditis remanei Sequencing Consortium"/>
            <person name="Wilson R.K."/>
        </authorList>
    </citation>
    <scope>NUCLEOTIDE SEQUENCE [LARGE SCALE GENOMIC DNA]</scope>
    <source>
        <strain evidence="9">PB4641</strain>
    </source>
</reference>
<evidence type="ECO:0000256" key="5">
    <source>
        <dbReference type="ARBA" id="ARBA00037744"/>
    </source>
</evidence>
<proteinExistence type="predicted"/>